<dbReference type="GO" id="GO:0016020">
    <property type="term" value="C:membrane"/>
    <property type="evidence" value="ECO:0007669"/>
    <property type="project" value="UniProtKB-SubCell"/>
</dbReference>
<comment type="caution">
    <text evidence="10">The sequence shown here is derived from an EMBL/GenBank/DDBJ whole genome shotgun (WGS) entry which is preliminary data.</text>
</comment>
<evidence type="ECO:0000259" key="9">
    <source>
        <dbReference type="Pfam" id="PF20684"/>
    </source>
</evidence>
<dbReference type="InterPro" id="IPR032805">
    <property type="entry name" value="Wax_synthase_dom"/>
</dbReference>
<feature type="transmembrane region" description="Helical" evidence="7">
    <location>
        <begin position="393"/>
        <end position="416"/>
    </location>
</feature>
<comment type="similarity">
    <text evidence="5">Belongs to the SAT4 family.</text>
</comment>
<organism evidence="10 11">
    <name type="scientific">Cytospora chrysosperma</name>
    <name type="common">Cytospora canker fungus</name>
    <name type="synonym">Sphaeria chrysosperma</name>
    <dbReference type="NCBI Taxonomy" id="252740"/>
    <lineage>
        <taxon>Eukaryota</taxon>
        <taxon>Fungi</taxon>
        <taxon>Dikarya</taxon>
        <taxon>Ascomycota</taxon>
        <taxon>Pezizomycotina</taxon>
        <taxon>Sordariomycetes</taxon>
        <taxon>Sordariomycetidae</taxon>
        <taxon>Diaporthales</taxon>
        <taxon>Cytosporaceae</taxon>
        <taxon>Cytospora</taxon>
    </lineage>
</organism>
<keyword evidence="2 7" id="KW-0812">Transmembrane</keyword>
<dbReference type="Pfam" id="PF13813">
    <property type="entry name" value="MBOAT_2"/>
    <property type="match status" value="1"/>
</dbReference>
<feature type="transmembrane region" description="Helical" evidence="7">
    <location>
        <begin position="436"/>
        <end position="462"/>
    </location>
</feature>
<feature type="domain" description="Rhodopsin" evidence="9">
    <location>
        <begin position="317"/>
        <end position="531"/>
    </location>
</feature>
<feature type="transmembrane region" description="Helical" evidence="7">
    <location>
        <begin position="12"/>
        <end position="32"/>
    </location>
</feature>
<dbReference type="PANTHER" id="PTHR33048:SF146">
    <property type="entry name" value="INTEGRAL MEMBRANE PROTEIN"/>
    <property type="match status" value="1"/>
</dbReference>
<evidence type="ECO:0000256" key="6">
    <source>
        <dbReference type="SAM" id="MobiDB-lite"/>
    </source>
</evidence>
<dbReference type="Pfam" id="PF20684">
    <property type="entry name" value="Fung_rhodopsin"/>
    <property type="match status" value="1"/>
</dbReference>
<evidence type="ECO:0000256" key="7">
    <source>
        <dbReference type="SAM" id="Phobius"/>
    </source>
</evidence>
<evidence type="ECO:0000256" key="5">
    <source>
        <dbReference type="ARBA" id="ARBA00038359"/>
    </source>
</evidence>
<gene>
    <name evidence="10" type="ORF">VSDG_03621</name>
</gene>
<dbReference type="OrthoDB" id="1077582at2759"/>
<dbReference type="PANTHER" id="PTHR33048">
    <property type="entry name" value="PTH11-LIKE INTEGRAL MEMBRANE PROTEIN (AFU_ORTHOLOGUE AFUA_5G11245)"/>
    <property type="match status" value="1"/>
</dbReference>
<proteinExistence type="inferred from homology"/>
<dbReference type="EMBL" id="LJZO01000009">
    <property type="protein sequence ID" value="ROW00270.1"/>
    <property type="molecule type" value="Genomic_DNA"/>
</dbReference>
<dbReference type="STRING" id="252740.A0A423WA89"/>
<feature type="transmembrane region" description="Helical" evidence="7">
    <location>
        <begin position="272"/>
        <end position="289"/>
    </location>
</feature>
<dbReference type="AlphaFoldDB" id="A0A423WA89"/>
<dbReference type="Proteomes" id="UP000284375">
    <property type="component" value="Unassembled WGS sequence"/>
</dbReference>
<reference evidence="10 11" key="1">
    <citation type="submission" date="2015-09" db="EMBL/GenBank/DDBJ databases">
        <title>Host preference determinants of Valsa canker pathogens revealed by comparative genomics.</title>
        <authorList>
            <person name="Yin Z."/>
            <person name="Huang L."/>
        </authorList>
    </citation>
    <scope>NUCLEOTIDE SEQUENCE [LARGE SCALE GENOMIC DNA]</scope>
    <source>
        <strain evidence="10 11">YSFL</strain>
    </source>
</reference>
<evidence type="ECO:0000256" key="4">
    <source>
        <dbReference type="ARBA" id="ARBA00023136"/>
    </source>
</evidence>
<evidence type="ECO:0000256" key="1">
    <source>
        <dbReference type="ARBA" id="ARBA00004141"/>
    </source>
</evidence>
<dbReference type="InterPro" id="IPR049326">
    <property type="entry name" value="Rhodopsin_dom_fungi"/>
</dbReference>
<sequence length="619" mass="68054">MWHNLSASSFPSLLAFVCTEAAFLASFAVVILSTAAQATAKRAAGIVSLGAATYAMESLIVPLCLTNERPHWAATVASLLWVQFLSASDLVLVARVHAGQLPCASRPGSGRAEAVKNIPSTAGLQTQSRTGFVMRRIGVTLLAYLFVDAVVSLPPPDLAMVRPDKATLFSLRGLRVDDVIFRIIMTISYWLTTGILNLFMTNVGAIVAVLLRLSKPVDCPPLYGPFSEAYSIRRFWGISWHQMFRCFLTGHASLVVDNALPFLPRRSAVSRYARLTVAFFISGLIHYHADQLMGVPDAENGTLTFFLLHAAFIMLEDALFQIASQACITEAYRWGLGEHDRYLMMDPAMPWINMLKWIYISTVPGVCASIVARISITLLLISLFGTKLWFKWWMISATSLVAVLGTLSVVFTWAQASPVEGLWNVLLPARRWDASIPRSMVFAAGSVFALTDLTFVLFPILIIGKLNMPLQRRLGLCVLMAGSLFSMVACVMRIITSHETSLYQTSLGMLWAGLEQCVVITLGSAPTLPALRQLDIGFLRSFGTSLASLVGVGDHWKRGDSSRQGPQDSTPVRSGDDMMQPYGVVPHKYPAAFIRDVEADERTFIRGCLYENIPDETRV</sequence>
<evidence type="ECO:0000313" key="10">
    <source>
        <dbReference type="EMBL" id="ROW00270.1"/>
    </source>
</evidence>
<evidence type="ECO:0000259" key="8">
    <source>
        <dbReference type="Pfam" id="PF13813"/>
    </source>
</evidence>
<evidence type="ECO:0000256" key="2">
    <source>
        <dbReference type="ARBA" id="ARBA00022692"/>
    </source>
</evidence>
<feature type="region of interest" description="Disordered" evidence="6">
    <location>
        <begin position="557"/>
        <end position="577"/>
    </location>
</feature>
<keyword evidence="11" id="KW-1185">Reference proteome</keyword>
<protein>
    <submittedName>
        <fullName evidence="10">Uncharacterized protein</fullName>
    </submittedName>
</protein>
<keyword evidence="4 7" id="KW-0472">Membrane</keyword>
<feature type="compositionally biased region" description="Polar residues" evidence="6">
    <location>
        <begin position="562"/>
        <end position="572"/>
    </location>
</feature>
<feature type="transmembrane region" description="Helical" evidence="7">
    <location>
        <begin position="187"/>
        <end position="211"/>
    </location>
</feature>
<feature type="transmembrane region" description="Helical" evidence="7">
    <location>
        <begin position="137"/>
        <end position="155"/>
    </location>
</feature>
<feature type="domain" description="Wax synthase" evidence="8">
    <location>
        <begin position="219"/>
        <end position="308"/>
    </location>
</feature>
<accession>A0A423WA89</accession>
<name>A0A423WA89_CYTCH</name>
<feature type="transmembrane region" description="Helical" evidence="7">
    <location>
        <begin position="357"/>
        <end position="381"/>
    </location>
</feature>
<comment type="subcellular location">
    <subcellularLocation>
        <location evidence="1">Membrane</location>
        <topology evidence="1">Multi-pass membrane protein</topology>
    </subcellularLocation>
</comment>
<evidence type="ECO:0000256" key="3">
    <source>
        <dbReference type="ARBA" id="ARBA00022989"/>
    </source>
</evidence>
<evidence type="ECO:0000313" key="11">
    <source>
        <dbReference type="Proteomes" id="UP000284375"/>
    </source>
</evidence>
<feature type="transmembrane region" description="Helical" evidence="7">
    <location>
        <begin position="474"/>
        <end position="496"/>
    </location>
</feature>
<keyword evidence="3 7" id="KW-1133">Transmembrane helix</keyword>
<dbReference type="InterPro" id="IPR052337">
    <property type="entry name" value="SAT4-like"/>
</dbReference>